<name>A0A3E2N2P6_MYCMR</name>
<organism evidence="1 2">
    <name type="scientific">Mycobacterium marinum</name>
    <dbReference type="NCBI Taxonomy" id="1781"/>
    <lineage>
        <taxon>Bacteria</taxon>
        <taxon>Bacillati</taxon>
        <taxon>Actinomycetota</taxon>
        <taxon>Actinomycetes</taxon>
        <taxon>Mycobacteriales</taxon>
        <taxon>Mycobacteriaceae</taxon>
        <taxon>Mycobacterium</taxon>
        <taxon>Mycobacterium ulcerans group</taxon>
    </lineage>
</organism>
<dbReference type="Proteomes" id="UP000257451">
    <property type="component" value="Unassembled WGS sequence"/>
</dbReference>
<dbReference type="RefSeq" id="WP_153269237.1">
    <property type="nucleotide sequence ID" value="NZ_CAXLAK010000095.1"/>
</dbReference>
<proteinExistence type="predicted"/>
<protein>
    <submittedName>
        <fullName evidence="1">Uncharacterized protein</fullName>
    </submittedName>
</protein>
<accession>A0A3E2N2P6</accession>
<evidence type="ECO:0000313" key="2">
    <source>
        <dbReference type="Proteomes" id="UP000257451"/>
    </source>
</evidence>
<dbReference type="AlphaFoldDB" id="A0A3E2N2P6"/>
<dbReference type="EMBL" id="PEDF01000013">
    <property type="protein sequence ID" value="RFZ47669.1"/>
    <property type="molecule type" value="Genomic_DNA"/>
</dbReference>
<comment type="caution">
    <text evidence="1">The sequence shown here is derived from an EMBL/GenBank/DDBJ whole genome shotgun (WGS) entry which is preliminary data.</text>
</comment>
<evidence type="ECO:0000313" key="1">
    <source>
        <dbReference type="EMBL" id="RFZ47669.1"/>
    </source>
</evidence>
<sequence length="48" mass="5856" precursor="true">MTAMRQTKRRKRKGAAMPETFTLADWYRQKFNVNPPSERPAWRHDQQH</sequence>
<gene>
    <name evidence="1" type="ORF">DAVIS_00384</name>
</gene>
<reference evidence="1 2" key="1">
    <citation type="journal article" date="2018" name="Sci. Rep.">
        <title>Extensive genomic diversity among Mycobacterium marinum strains revealed by whole genome sequencing.</title>
        <authorList>
            <person name="Das S."/>
            <person name="Pettersson B.M."/>
            <person name="Behra P.R."/>
            <person name="Mallick A."/>
            <person name="Cheramie M."/>
            <person name="Ramesh M."/>
            <person name="Shirreff L."/>
            <person name="DuCote T."/>
            <person name="Dasgupta S."/>
            <person name="Ennis D.G."/>
            <person name="Kirsebom L.A."/>
        </authorList>
    </citation>
    <scope>NUCLEOTIDE SEQUENCE [LARGE SCALE GENOMIC DNA]</scope>
    <source>
        <strain evidence="1 2">Davis1</strain>
    </source>
</reference>